<feature type="transmembrane region" description="Helical" evidence="2">
    <location>
        <begin position="197"/>
        <end position="218"/>
    </location>
</feature>
<feature type="transmembrane region" description="Helical" evidence="2">
    <location>
        <begin position="255"/>
        <end position="280"/>
    </location>
</feature>
<evidence type="ECO:0000256" key="2">
    <source>
        <dbReference type="SAM" id="Phobius"/>
    </source>
</evidence>
<gene>
    <name evidence="3" type="ORF">C494_19387</name>
</gene>
<dbReference type="eggNOG" id="arCOG05799">
    <property type="taxonomic scope" value="Archaea"/>
</dbReference>
<proteinExistence type="predicted"/>
<evidence type="ECO:0000256" key="1">
    <source>
        <dbReference type="SAM" id="MobiDB-lite"/>
    </source>
</evidence>
<dbReference type="EMBL" id="AOHY01000058">
    <property type="protein sequence ID" value="ELY43193.1"/>
    <property type="molecule type" value="Genomic_DNA"/>
</dbReference>
<feature type="transmembrane region" description="Helical" evidence="2">
    <location>
        <begin position="315"/>
        <end position="333"/>
    </location>
</feature>
<dbReference type="PATRIC" id="fig|1227500.6.peg.3917"/>
<comment type="caution">
    <text evidence="3">The sequence shown here is derived from an EMBL/GenBank/DDBJ whole genome shotgun (WGS) entry which is preliminary data.</text>
</comment>
<feature type="transmembrane region" description="Helical" evidence="2">
    <location>
        <begin position="68"/>
        <end position="88"/>
    </location>
</feature>
<reference evidence="3 4" key="1">
    <citation type="journal article" date="2014" name="PLoS Genet.">
        <title>Phylogenetically driven sequencing of extremely halophilic archaea reveals strategies for static and dynamic osmo-response.</title>
        <authorList>
            <person name="Becker E.A."/>
            <person name="Seitzer P.M."/>
            <person name="Tritt A."/>
            <person name="Larsen D."/>
            <person name="Krusor M."/>
            <person name="Yao A.I."/>
            <person name="Wu D."/>
            <person name="Madern D."/>
            <person name="Eisen J.A."/>
            <person name="Darling A.E."/>
            <person name="Facciotti M.T."/>
        </authorList>
    </citation>
    <scope>NUCLEOTIDE SEQUENCE [LARGE SCALE GENOMIC DNA]</scope>
    <source>
        <strain evidence="3 4">JCM 10635</strain>
    </source>
</reference>
<accession>L9W4C1</accession>
<feature type="transmembrane region" description="Helical" evidence="2">
    <location>
        <begin position="170"/>
        <end position="191"/>
    </location>
</feature>
<dbReference type="AlphaFoldDB" id="L9W4C1"/>
<dbReference type="Proteomes" id="UP000011690">
    <property type="component" value="Unassembled WGS sequence"/>
</dbReference>
<dbReference type="GeneID" id="39852710"/>
<feature type="compositionally biased region" description="Basic and acidic residues" evidence="1">
    <location>
        <begin position="17"/>
        <end position="31"/>
    </location>
</feature>
<evidence type="ECO:0000313" key="3">
    <source>
        <dbReference type="EMBL" id="ELY43193.1"/>
    </source>
</evidence>
<feature type="transmembrane region" description="Helical" evidence="2">
    <location>
        <begin position="108"/>
        <end position="124"/>
    </location>
</feature>
<dbReference type="STRING" id="1227500.C494_19387"/>
<evidence type="ECO:0008006" key="5">
    <source>
        <dbReference type="Google" id="ProtNLM"/>
    </source>
</evidence>
<name>L9W4C1_9EURY</name>
<keyword evidence="2" id="KW-0472">Membrane</keyword>
<keyword evidence="2" id="KW-1133">Transmembrane helix</keyword>
<evidence type="ECO:0000313" key="4">
    <source>
        <dbReference type="Proteomes" id="UP000011690"/>
    </source>
</evidence>
<protein>
    <recommendedName>
        <fullName evidence="5">DUF3267 domain-containing protein</fullName>
    </recommendedName>
</protein>
<organism evidence="3 4">
    <name type="scientific">Natronorubrum bangense JCM 10635</name>
    <dbReference type="NCBI Taxonomy" id="1227500"/>
    <lineage>
        <taxon>Archaea</taxon>
        <taxon>Methanobacteriati</taxon>
        <taxon>Methanobacteriota</taxon>
        <taxon>Stenosarchaea group</taxon>
        <taxon>Halobacteria</taxon>
        <taxon>Halobacteriales</taxon>
        <taxon>Natrialbaceae</taxon>
        <taxon>Natronorubrum</taxon>
    </lineage>
</organism>
<dbReference type="Pfam" id="PF11667">
    <property type="entry name" value="DUF3267"/>
    <property type="match status" value="1"/>
</dbReference>
<keyword evidence="4" id="KW-1185">Reference proteome</keyword>
<dbReference type="RefSeq" id="WP_006067989.1">
    <property type="nucleotide sequence ID" value="NZ_AOHY01000058.1"/>
</dbReference>
<sequence>MAGTHGPTTGKLSVPASHERRDGVRSTRGIDTDFSVPREGMAVSRTEPSQTVQLIATFRQTRSVAIQWIVVSVIGFFGFAYGFGYVLAVIRNTTLEPIVISPFAPPDVIVWLAISAGLVALVVVPHELLHGVFMAYYGGKPEYGVGVSHFLLPYAYAETEQAVYTRNQMLVALLAPFIGITAVGLAILVVYPTPLLLIPLAANAAGSIGDLWMAAVLLQYPPGVRVGPLPDSDVQGFGIYGASERDHSRVPGRRVLSTVVSGAVGTLAVLSIGILGWVLVSLAVGSGTVVIGDPDSHWLLVRHERHAHGDVHLEIGATLFFGVTALGGLIWALGIEGYRALVPAESSP</sequence>
<dbReference type="InterPro" id="IPR021683">
    <property type="entry name" value="DUF3267"/>
</dbReference>
<feature type="region of interest" description="Disordered" evidence="1">
    <location>
        <begin position="1"/>
        <end position="32"/>
    </location>
</feature>
<keyword evidence="2" id="KW-0812">Transmembrane</keyword>
<feature type="compositionally biased region" description="Polar residues" evidence="1">
    <location>
        <begin position="1"/>
        <end position="11"/>
    </location>
</feature>